<sequence>MPYVCEVCDREFDRKFNLDRHQERKHRDESVIVSGEVVVDTETGSYRQRDVFDDDSDTSSENDTDVKEGGKDSDDEDDGNVLSQDEEIVSETESVMDPQEVVSTTETDSDQSCSESDTASDLSSESASSDESDHEEYDYDSGGENEWTLYRDWTIPITHRASDVPQHVIKETKRAGKKFYLIEFAELPRHSNEIVHSKNWVSEQTLMKKHVPMAQAVTQPCCLASWIKFRGGPEFHPGVAEWDVVPFFKHDLAVTTVFVCAYAAVCLLCLAGNVTVCCLVAQNRKLHTVTNFFILNLAVADLMIAVFCMPITLVNNIVTVWVFGDVVCKLTPFIQGLSVGASVFTLVAIATDRYVAIVRAPNGRIRERQAVVIIVVVWVLAAMIVAPHAVVMETIPHPYAQGDACQESWPAQSYRMAYTVVLFLLLFVAPLLAVAFMYTKVTKQTCKTPPTWTNKGGQDNSTPQTTPKAQQGPQDDRNRTPAHHGCTRTQTESCKDNEISLDPVKTVKQCWEEIEKQCWTYTKAEGKETSRALGGWQVVRVFVSSTFTDFHMEREALVKKVFPELHEWCKGRQLHLVECDLRWGVPKDSTSQTTISICLEELDRCLKETDGQPFFLAMLGERYGWIPSLQDVSSEIREKYSWVDHLSITHMEIVRGAVRSNNPNAAFFLRDPGFLKDVPQDQLRNFVDTAELNTQQQKELKSCLRAKFPEQVFDYTCRYNGEAGKKVQLSGLEEFCKQAVKFLKTAIGNRYPESRGEMPSDSQAILPHMAFMEEKGRFLTGRAAEIQKVLDFATSDITKEPQTSEEPTDHAMLVVLGDSGTGKSFFMSKCAIEIGQKTDNFLYHFVGCCPESIDPVNILQRLCSHMANHVSEDGVEGISSMSYIQLQNLFHQLLKRLSHRDGRLVVLIDGLNQVSDHGLPTYLEWLPPTFPSNVRFIVSTTSDPATLQRLRGRRPPPNELKLLVLGQEARQNIVKTYFKQYNKMLDDEQLDLLTSSAGAGNPVWLAMACEELRVFGDYSRLTEKIDSLPASLEGLMNMLISRIIKEDETGYITQMLCLIECSQHGLQESELQMLLGDPETATPLPALLWGQVLRTLKPFLRNTAGHQNLSLLGFFHESVSKVVQKSLLGTPAVQQSYHKRLADYYQGQCANQQLVVTNLPYHLKKAGLEDRLADFLKNDPRSSQKNTADHLKATVKESS</sequence>
<keyword evidence="17" id="KW-1185">Reference proteome</keyword>
<dbReference type="InterPro" id="IPR017452">
    <property type="entry name" value="GPCR_Rhodpsn_7TM"/>
</dbReference>
<evidence type="ECO:0000256" key="3">
    <source>
        <dbReference type="ARBA" id="ARBA00022692"/>
    </source>
</evidence>
<keyword evidence="4" id="KW-0677">Repeat</keyword>
<dbReference type="Pfam" id="PF13271">
    <property type="entry name" value="DUF4062"/>
    <property type="match status" value="1"/>
</dbReference>
<dbReference type="SMART" id="SM00355">
    <property type="entry name" value="ZnF_C2H2"/>
    <property type="match status" value="1"/>
</dbReference>
<dbReference type="PROSITE" id="PS50262">
    <property type="entry name" value="G_PROTEIN_RECEP_F1_2"/>
    <property type="match status" value="1"/>
</dbReference>
<dbReference type="InterPro" id="IPR051191">
    <property type="entry name" value="DCAF12"/>
</dbReference>
<keyword evidence="9 11" id="KW-0807">Transducer</keyword>
<feature type="compositionally biased region" description="Polar residues" evidence="12">
    <location>
        <begin position="448"/>
        <end position="473"/>
    </location>
</feature>
<feature type="compositionally biased region" description="Acidic residues" evidence="12">
    <location>
        <begin position="52"/>
        <end position="63"/>
    </location>
</feature>
<evidence type="ECO:0000259" key="14">
    <source>
        <dbReference type="PROSITE" id="PS50157"/>
    </source>
</evidence>
<dbReference type="PROSITE" id="PS00237">
    <property type="entry name" value="G_PROTEIN_RECEP_F1_1"/>
    <property type="match status" value="1"/>
</dbReference>
<dbReference type="GO" id="GO:0004983">
    <property type="term" value="F:neuropeptide Y receptor activity"/>
    <property type="evidence" value="ECO:0007669"/>
    <property type="project" value="InterPro"/>
</dbReference>
<dbReference type="InterPro" id="IPR013087">
    <property type="entry name" value="Znf_C2H2_type"/>
</dbReference>
<dbReference type="EMBL" id="OV696700">
    <property type="protein sequence ID" value="CAH1246986.1"/>
    <property type="molecule type" value="Genomic_DNA"/>
</dbReference>
<evidence type="ECO:0000313" key="16">
    <source>
        <dbReference type="EMBL" id="CAH1246986.1"/>
    </source>
</evidence>
<feature type="compositionally biased region" description="Acidic residues" evidence="12">
    <location>
        <begin position="128"/>
        <end position="143"/>
    </location>
</feature>
<name>A0A8J9Z4J8_BRALA</name>
<evidence type="ECO:0000256" key="4">
    <source>
        <dbReference type="ARBA" id="ARBA00022737"/>
    </source>
</evidence>
<dbReference type="GO" id="GO:0008270">
    <property type="term" value="F:zinc ion binding"/>
    <property type="evidence" value="ECO:0007669"/>
    <property type="project" value="UniProtKB-KW"/>
</dbReference>
<dbReference type="PRINTS" id="PR01012">
    <property type="entry name" value="NRPEPTIDEYR"/>
</dbReference>
<keyword evidence="6 11" id="KW-0297">G-protein coupled receptor</keyword>
<evidence type="ECO:0000256" key="7">
    <source>
        <dbReference type="ARBA" id="ARBA00023136"/>
    </source>
</evidence>
<dbReference type="InterPro" id="IPR007111">
    <property type="entry name" value="NACHT_NTPase"/>
</dbReference>
<dbReference type="SUPFAM" id="SSF52540">
    <property type="entry name" value="P-loop containing nucleoside triphosphate hydrolases"/>
    <property type="match status" value="1"/>
</dbReference>
<evidence type="ECO:0000256" key="9">
    <source>
        <dbReference type="ARBA" id="ARBA00023224"/>
    </source>
</evidence>
<dbReference type="SUPFAM" id="SSF81321">
    <property type="entry name" value="Family A G protein-coupled receptor-like"/>
    <property type="match status" value="1"/>
</dbReference>
<evidence type="ECO:0000256" key="8">
    <source>
        <dbReference type="ARBA" id="ARBA00023170"/>
    </source>
</evidence>
<dbReference type="Gene3D" id="1.20.1070.10">
    <property type="entry name" value="Rhodopsin 7-helix transmembrane proteins"/>
    <property type="match status" value="1"/>
</dbReference>
<protein>
    <submittedName>
        <fullName evidence="16">NPFFR1 protein</fullName>
    </submittedName>
</protein>
<dbReference type="Proteomes" id="UP000838412">
    <property type="component" value="Chromosome 15"/>
</dbReference>
<evidence type="ECO:0000256" key="13">
    <source>
        <dbReference type="SAM" id="Phobius"/>
    </source>
</evidence>
<keyword evidence="10" id="KW-0479">Metal-binding</keyword>
<dbReference type="Pfam" id="PF05729">
    <property type="entry name" value="NACHT"/>
    <property type="match status" value="1"/>
</dbReference>
<feature type="transmembrane region" description="Helical" evidence="13">
    <location>
        <begin position="416"/>
        <end position="438"/>
    </location>
</feature>
<keyword evidence="10" id="KW-0863">Zinc-finger</keyword>
<dbReference type="InterPro" id="IPR000276">
    <property type="entry name" value="GPCR_Rhodpsn"/>
</dbReference>
<keyword evidence="3 11" id="KW-0812">Transmembrane</keyword>
<keyword evidence="10" id="KW-0862">Zinc</keyword>
<dbReference type="InterPro" id="IPR000611">
    <property type="entry name" value="NPY_rcpt"/>
</dbReference>
<organism evidence="16 17">
    <name type="scientific">Branchiostoma lanceolatum</name>
    <name type="common">Common lancelet</name>
    <name type="synonym">Amphioxus lanceolatum</name>
    <dbReference type="NCBI Taxonomy" id="7740"/>
    <lineage>
        <taxon>Eukaryota</taxon>
        <taxon>Metazoa</taxon>
        <taxon>Chordata</taxon>
        <taxon>Cephalochordata</taxon>
        <taxon>Leptocardii</taxon>
        <taxon>Amphioxiformes</taxon>
        <taxon>Branchiostomatidae</taxon>
        <taxon>Branchiostoma</taxon>
    </lineage>
</organism>
<accession>A0A8J9Z4J8</accession>
<dbReference type="GO" id="GO:0016020">
    <property type="term" value="C:membrane"/>
    <property type="evidence" value="ECO:0007669"/>
    <property type="project" value="UniProtKB-SubCell"/>
</dbReference>
<feature type="region of interest" description="Disordered" evidence="12">
    <location>
        <begin position="36"/>
        <end position="143"/>
    </location>
</feature>
<feature type="region of interest" description="Disordered" evidence="12">
    <location>
        <begin position="1179"/>
        <end position="1199"/>
    </location>
</feature>
<dbReference type="PROSITE" id="PS00028">
    <property type="entry name" value="ZINC_FINGER_C2H2_1"/>
    <property type="match status" value="1"/>
</dbReference>
<feature type="region of interest" description="Disordered" evidence="12">
    <location>
        <begin position="448"/>
        <end position="489"/>
    </location>
</feature>
<dbReference type="PANTHER" id="PTHR19860:SF42">
    <property type="entry name" value="RING-TYPE DOMAIN-CONTAINING PROTEIN"/>
    <property type="match status" value="1"/>
</dbReference>
<feature type="transmembrane region" description="Helical" evidence="13">
    <location>
        <begin position="256"/>
        <end position="281"/>
    </location>
</feature>
<feature type="domain" description="G-protein coupled receptors family 1 profile" evidence="15">
    <location>
        <begin position="272"/>
        <end position="441"/>
    </location>
</feature>
<feature type="transmembrane region" description="Helical" evidence="13">
    <location>
        <begin position="293"/>
        <end position="313"/>
    </location>
</feature>
<dbReference type="Gene3D" id="3.40.50.300">
    <property type="entry name" value="P-loop containing nucleotide triphosphate hydrolases"/>
    <property type="match status" value="1"/>
</dbReference>
<feature type="transmembrane region" description="Helical" evidence="13">
    <location>
        <begin position="333"/>
        <end position="350"/>
    </location>
</feature>
<evidence type="ECO:0000256" key="5">
    <source>
        <dbReference type="ARBA" id="ARBA00022989"/>
    </source>
</evidence>
<evidence type="ECO:0000259" key="15">
    <source>
        <dbReference type="PROSITE" id="PS50262"/>
    </source>
</evidence>
<feature type="compositionally biased region" description="Low complexity" evidence="12">
    <location>
        <begin position="112"/>
        <end position="127"/>
    </location>
</feature>
<comment type="subcellular location">
    <subcellularLocation>
        <location evidence="1">Membrane</location>
        <topology evidence="1">Multi-pass membrane protein</topology>
    </subcellularLocation>
</comment>
<evidence type="ECO:0000256" key="12">
    <source>
        <dbReference type="SAM" id="MobiDB-lite"/>
    </source>
</evidence>
<feature type="domain" description="C2H2-type" evidence="14">
    <location>
        <begin position="3"/>
        <end position="31"/>
    </location>
</feature>
<evidence type="ECO:0000256" key="10">
    <source>
        <dbReference type="PROSITE-ProRule" id="PRU00042"/>
    </source>
</evidence>
<dbReference type="InterPro" id="IPR025139">
    <property type="entry name" value="DUF4062"/>
</dbReference>
<dbReference type="GO" id="GO:0080008">
    <property type="term" value="C:Cul4-RING E3 ubiquitin ligase complex"/>
    <property type="evidence" value="ECO:0007669"/>
    <property type="project" value="TreeGrafter"/>
</dbReference>
<evidence type="ECO:0000256" key="6">
    <source>
        <dbReference type="ARBA" id="ARBA00023040"/>
    </source>
</evidence>
<dbReference type="PROSITE" id="PS50157">
    <property type="entry name" value="ZINC_FINGER_C2H2_2"/>
    <property type="match status" value="1"/>
</dbReference>
<keyword evidence="5 13" id="KW-1133">Transmembrane helix</keyword>
<dbReference type="PANTHER" id="PTHR19860">
    <property type="entry name" value="DDB1- AND CUL4-ASSOCIATED FACTOR 12-RELATED"/>
    <property type="match status" value="1"/>
</dbReference>
<evidence type="ECO:0000256" key="1">
    <source>
        <dbReference type="ARBA" id="ARBA00004141"/>
    </source>
</evidence>
<reference evidence="16" key="1">
    <citation type="submission" date="2022-01" db="EMBL/GenBank/DDBJ databases">
        <authorList>
            <person name="Braso-Vives M."/>
        </authorList>
    </citation>
    <scope>NUCLEOTIDE SEQUENCE</scope>
</reference>
<dbReference type="Pfam" id="PF00001">
    <property type="entry name" value="7tm_1"/>
    <property type="match status" value="1"/>
</dbReference>
<comment type="similarity">
    <text evidence="2 11">Belongs to the G-protein coupled receptor 1 family.</text>
</comment>
<proteinExistence type="inferred from homology"/>
<evidence type="ECO:0000313" key="17">
    <source>
        <dbReference type="Proteomes" id="UP000838412"/>
    </source>
</evidence>
<keyword evidence="8 11" id="KW-0675">Receptor</keyword>
<evidence type="ECO:0000256" key="11">
    <source>
        <dbReference type="RuleBase" id="RU000688"/>
    </source>
</evidence>
<dbReference type="AlphaFoldDB" id="A0A8J9Z4J8"/>
<evidence type="ECO:0000256" key="2">
    <source>
        <dbReference type="ARBA" id="ARBA00010663"/>
    </source>
</evidence>
<dbReference type="Gene3D" id="3.30.160.60">
    <property type="entry name" value="Classic Zinc Finger"/>
    <property type="match status" value="1"/>
</dbReference>
<dbReference type="OrthoDB" id="2325716at2759"/>
<dbReference type="InterPro" id="IPR027417">
    <property type="entry name" value="P-loop_NTPase"/>
</dbReference>
<feature type="compositionally biased region" description="Acidic residues" evidence="12">
    <location>
        <begin position="73"/>
        <end position="90"/>
    </location>
</feature>
<gene>
    <name evidence="16" type="primary">NPFFR1</name>
    <name evidence="16" type="ORF">BLAG_LOCUS8794</name>
</gene>
<feature type="transmembrane region" description="Helical" evidence="13">
    <location>
        <begin position="370"/>
        <end position="390"/>
    </location>
</feature>
<keyword evidence="7 13" id="KW-0472">Membrane</keyword>
<dbReference type="PRINTS" id="PR00237">
    <property type="entry name" value="GPCRRHODOPSN"/>
</dbReference>